<sequence>MLYFFAHKTEFLSMALIIMLIVIYILCSVSRKLNSIIKDIVTLESDVINSENLLFDQHSNCKILFKGNVVNDELFAWSYSNPPPKKQKIMKMITSDQYYKLWS</sequence>
<evidence type="ECO:0000313" key="3">
    <source>
        <dbReference type="Proteomes" id="UP000240989"/>
    </source>
</evidence>
<protein>
    <submittedName>
        <fullName evidence="2">Uncharacterized protein</fullName>
    </submittedName>
</protein>
<evidence type="ECO:0000256" key="1">
    <source>
        <dbReference type="SAM" id="Phobius"/>
    </source>
</evidence>
<keyword evidence="3" id="KW-1185">Reference proteome</keyword>
<keyword evidence="1" id="KW-0812">Transmembrane</keyword>
<dbReference type="Proteomes" id="UP000240989">
    <property type="component" value="Unassembled WGS sequence"/>
</dbReference>
<proteinExistence type="predicted"/>
<keyword evidence="1" id="KW-0472">Membrane</keyword>
<dbReference type="EMBL" id="PYOU01000027">
    <property type="protein sequence ID" value="PSX03974.1"/>
    <property type="molecule type" value="Genomic_DNA"/>
</dbReference>
<evidence type="ECO:0000313" key="2">
    <source>
        <dbReference type="EMBL" id="PSX03974.1"/>
    </source>
</evidence>
<accession>A0ABX5GZ62</accession>
<name>A0ABX5GZ62_PHOAN</name>
<comment type="caution">
    <text evidence="2">The sequence shown here is derived from an EMBL/GenBank/DDBJ whole genome shotgun (WGS) entry which is preliminary data.</text>
</comment>
<keyword evidence="1" id="KW-1133">Transmembrane helix</keyword>
<reference evidence="2 3" key="1">
    <citation type="submission" date="2018-01" db="EMBL/GenBank/DDBJ databases">
        <title>Whole genome sequencing of Histamine producing bacteria.</title>
        <authorList>
            <person name="Butler K."/>
        </authorList>
    </citation>
    <scope>NUCLEOTIDE SEQUENCE [LARGE SCALE GENOMIC DNA]</scope>
    <source>
        <strain evidence="2 3">A6-1</strain>
    </source>
</reference>
<organism evidence="2 3">
    <name type="scientific">Photobacterium angustum</name>
    <dbReference type="NCBI Taxonomy" id="661"/>
    <lineage>
        <taxon>Bacteria</taxon>
        <taxon>Pseudomonadati</taxon>
        <taxon>Pseudomonadota</taxon>
        <taxon>Gammaproteobacteria</taxon>
        <taxon>Vibrionales</taxon>
        <taxon>Vibrionaceae</taxon>
        <taxon>Photobacterium</taxon>
    </lineage>
</organism>
<feature type="transmembrane region" description="Helical" evidence="1">
    <location>
        <begin position="12"/>
        <end position="29"/>
    </location>
</feature>
<gene>
    <name evidence="2" type="ORF">C0W27_21000</name>
</gene>